<organism evidence="2 3">
    <name type="scientific">Dyadobacter luteus</name>
    <dbReference type="NCBI Taxonomy" id="2259619"/>
    <lineage>
        <taxon>Bacteria</taxon>
        <taxon>Pseudomonadati</taxon>
        <taxon>Bacteroidota</taxon>
        <taxon>Cytophagia</taxon>
        <taxon>Cytophagales</taxon>
        <taxon>Spirosomataceae</taxon>
        <taxon>Dyadobacter</taxon>
    </lineage>
</organism>
<proteinExistence type="predicted"/>
<sequence>MARNQSRRDFIRNAGGMTAATFMFEKMAYAKSDPTILFVSGWQDVNIGDIAHTPGLIAILKKRLPDAKLILWKKSKGELSEGLIKKHYPDLQIIHGAVDKERVPQTEEVKNAFANADFLLHGSGPSVVAADYLDSWQKQTQKPFGIFGVTIQDISPDLKRIIQNASFIFTRETASIQKLKEKGLSGNHIAFAPDATFAMDIHDKERAAKFMQDNDLTDRKFICVIPRLRKTPYYKIRPNKAGWSIEQIREVDELNYKWKEADHAKAREALTAWVRKTKNKVVVCPEMTYQVDVMDELLIDPLAEDVKPFVVKHDYWLPDEAASLYAKAHTVISYECHSPIIAAANGTPCFYLRQPQDTIKGQMYYDLGLKDWTFEIEETTGQQITEQLMRITDNYDAALKQVESAMRNVRVRYDKTLAIMNREFSKIK</sequence>
<feature type="domain" description="Polysaccharide pyruvyl transferase" evidence="1">
    <location>
        <begin position="46"/>
        <end position="352"/>
    </location>
</feature>
<dbReference type="EMBL" id="QNUL01000001">
    <property type="protein sequence ID" value="REA64403.1"/>
    <property type="molecule type" value="Genomic_DNA"/>
</dbReference>
<reference evidence="2 3" key="1">
    <citation type="submission" date="2018-07" db="EMBL/GenBank/DDBJ databases">
        <title>Dyadobacter roseus sp. nov., isolated from rose rhizosphere soil.</title>
        <authorList>
            <person name="Chen L."/>
        </authorList>
    </citation>
    <scope>NUCLEOTIDE SEQUENCE [LARGE SCALE GENOMIC DNA]</scope>
    <source>
        <strain evidence="2 3">RS19</strain>
    </source>
</reference>
<dbReference type="GO" id="GO:0016740">
    <property type="term" value="F:transferase activity"/>
    <property type="evidence" value="ECO:0007669"/>
    <property type="project" value="UniProtKB-KW"/>
</dbReference>
<evidence type="ECO:0000259" key="1">
    <source>
        <dbReference type="Pfam" id="PF04230"/>
    </source>
</evidence>
<dbReference type="AlphaFoldDB" id="A0A3D8YHU1"/>
<dbReference type="OrthoDB" id="1437686at2"/>
<keyword evidence="3" id="KW-1185">Reference proteome</keyword>
<gene>
    <name evidence="2" type="ORF">DSL64_02295</name>
</gene>
<dbReference type="PROSITE" id="PS51318">
    <property type="entry name" value="TAT"/>
    <property type="match status" value="1"/>
</dbReference>
<dbReference type="InterPro" id="IPR006311">
    <property type="entry name" value="TAT_signal"/>
</dbReference>
<dbReference type="Proteomes" id="UP000256373">
    <property type="component" value="Unassembled WGS sequence"/>
</dbReference>
<dbReference type="PANTHER" id="PTHR36836:SF1">
    <property type="entry name" value="COLANIC ACID BIOSYNTHESIS PROTEIN WCAK"/>
    <property type="match status" value="1"/>
</dbReference>
<evidence type="ECO:0000313" key="3">
    <source>
        <dbReference type="Proteomes" id="UP000256373"/>
    </source>
</evidence>
<accession>A0A3D8YHU1</accession>
<keyword evidence="2" id="KW-0808">Transferase</keyword>
<dbReference type="Pfam" id="PF04230">
    <property type="entry name" value="PS_pyruv_trans"/>
    <property type="match status" value="1"/>
</dbReference>
<comment type="caution">
    <text evidence="2">The sequence shown here is derived from an EMBL/GenBank/DDBJ whole genome shotgun (WGS) entry which is preliminary data.</text>
</comment>
<evidence type="ECO:0000313" key="2">
    <source>
        <dbReference type="EMBL" id="REA64403.1"/>
    </source>
</evidence>
<dbReference type="InterPro" id="IPR007345">
    <property type="entry name" value="Polysacch_pyruvyl_Trfase"/>
</dbReference>
<protein>
    <submittedName>
        <fullName evidence="2">Polysaccharide pyruvyl transferase family protein</fullName>
    </submittedName>
</protein>
<dbReference type="RefSeq" id="WP_115829011.1">
    <property type="nucleotide sequence ID" value="NZ_QNUL01000001.1"/>
</dbReference>
<dbReference type="PANTHER" id="PTHR36836">
    <property type="entry name" value="COLANIC ACID BIOSYNTHESIS PROTEIN WCAK"/>
    <property type="match status" value="1"/>
</dbReference>
<name>A0A3D8YHU1_9BACT</name>